<accession>A0A094QIZ9</accession>
<dbReference type="PROSITE" id="PS51192">
    <property type="entry name" value="HELICASE_ATP_BIND_1"/>
    <property type="match status" value="1"/>
</dbReference>
<dbReference type="GO" id="GO:0004386">
    <property type="term" value="F:helicase activity"/>
    <property type="evidence" value="ECO:0007669"/>
    <property type="project" value="UniProtKB-KW"/>
</dbReference>
<dbReference type="InterPro" id="IPR050742">
    <property type="entry name" value="Helicase_Restrict-Modif_Enz"/>
</dbReference>
<feature type="region of interest" description="Disordered" evidence="1">
    <location>
        <begin position="559"/>
        <end position="586"/>
    </location>
</feature>
<feature type="domain" description="Helicase ATP-binding" evidence="2">
    <location>
        <begin position="178"/>
        <end position="345"/>
    </location>
</feature>
<dbReference type="Gene3D" id="3.90.1570.30">
    <property type="match status" value="1"/>
</dbReference>
<dbReference type="Pfam" id="PF08463">
    <property type="entry name" value="EcoEI_R_C"/>
    <property type="match status" value="1"/>
</dbReference>
<comment type="caution">
    <text evidence="3">The sequence shown here is derived from an EMBL/GenBank/DDBJ whole genome shotgun (WGS) entry which is preliminary data.</text>
</comment>
<dbReference type="InterPro" id="IPR013670">
    <property type="entry name" value="EcoEI_R_C_dom"/>
</dbReference>
<protein>
    <submittedName>
        <fullName evidence="3">DEAD/DEAH box helicase</fullName>
    </submittedName>
</protein>
<dbReference type="GO" id="GO:0009307">
    <property type="term" value="P:DNA restriction-modification system"/>
    <property type="evidence" value="ECO:0007669"/>
    <property type="project" value="UniProtKB-KW"/>
</dbReference>
<evidence type="ECO:0000256" key="1">
    <source>
        <dbReference type="SAM" id="MobiDB-lite"/>
    </source>
</evidence>
<keyword evidence="3" id="KW-0067">ATP-binding</keyword>
<evidence type="ECO:0000259" key="2">
    <source>
        <dbReference type="PROSITE" id="PS51192"/>
    </source>
</evidence>
<dbReference type="CDD" id="cd18799">
    <property type="entry name" value="SF2_C_EcoAI-like"/>
    <property type="match status" value="1"/>
</dbReference>
<dbReference type="PANTHER" id="PTHR47396:SF1">
    <property type="entry name" value="ATP-DEPENDENT HELICASE IRC3-RELATED"/>
    <property type="match status" value="1"/>
</dbReference>
<dbReference type="InterPro" id="IPR006935">
    <property type="entry name" value="Helicase/UvrB_N"/>
</dbReference>
<proteinExistence type="predicted"/>
<dbReference type="Pfam" id="PF04851">
    <property type="entry name" value="ResIII"/>
    <property type="match status" value="1"/>
</dbReference>
<dbReference type="InterPro" id="IPR007409">
    <property type="entry name" value="Restrct_endonuc_type1_HsdR_N"/>
</dbReference>
<keyword evidence="3" id="KW-0347">Helicase</keyword>
<dbReference type="GO" id="GO:0005829">
    <property type="term" value="C:cytosol"/>
    <property type="evidence" value="ECO:0007669"/>
    <property type="project" value="TreeGrafter"/>
</dbReference>
<name>A0A094QIZ9_9ZZZZ</name>
<keyword evidence="3" id="KW-0547">Nucleotide-binding</keyword>
<dbReference type="GO" id="GO:0009035">
    <property type="term" value="F:type I site-specific deoxyribonuclease activity"/>
    <property type="evidence" value="ECO:0007669"/>
    <property type="project" value="UniProtKB-EC"/>
</dbReference>
<dbReference type="Gene3D" id="3.40.50.300">
    <property type="entry name" value="P-loop containing nucleotide triphosphate hydrolases"/>
    <property type="match status" value="2"/>
</dbReference>
<dbReference type="SUPFAM" id="SSF52540">
    <property type="entry name" value="P-loop containing nucleoside triphosphate hydrolases"/>
    <property type="match status" value="1"/>
</dbReference>
<organism evidence="3">
    <name type="scientific">freshwater metagenome</name>
    <dbReference type="NCBI Taxonomy" id="449393"/>
    <lineage>
        <taxon>unclassified sequences</taxon>
        <taxon>metagenomes</taxon>
        <taxon>ecological metagenomes</taxon>
    </lineage>
</organism>
<dbReference type="GO" id="GO:0003677">
    <property type="term" value="F:DNA binding"/>
    <property type="evidence" value="ECO:0007669"/>
    <property type="project" value="UniProtKB-KW"/>
</dbReference>
<keyword evidence="3" id="KW-0378">Hydrolase</keyword>
<dbReference type="GO" id="GO:0005524">
    <property type="term" value="F:ATP binding"/>
    <property type="evidence" value="ECO:0007669"/>
    <property type="project" value="UniProtKB-KW"/>
</dbReference>
<dbReference type="CDD" id="cd18032">
    <property type="entry name" value="DEXHc_RE_I_III_res"/>
    <property type="match status" value="1"/>
</dbReference>
<dbReference type="SMART" id="SM00487">
    <property type="entry name" value="DEXDc"/>
    <property type="match status" value="1"/>
</dbReference>
<reference evidence="3" key="1">
    <citation type="submission" date="2014-06" db="EMBL/GenBank/DDBJ databases">
        <title>Key roles for freshwater Actinobacteria revealed by deep metagenomic sequencing.</title>
        <authorList>
            <person name="Ghai R."/>
            <person name="Mizuno C.M."/>
            <person name="Picazo A."/>
            <person name="Camacho A."/>
            <person name="Rodriguez-Valera F."/>
        </authorList>
    </citation>
    <scope>NUCLEOTIDE SEQUENCE</scope>
</reference>
<dbReference type="PANTHER" id="PTHR47396">
    <property type="entry name" value="TYPE I RESTRICTION ENZYME ECOKI R PROTEIN"/>
    <property type="match status" value="1"/>
</dbReference>
<evidence type="ECO:0000313" key="3">
    <source>
        <dbReference type="EMBL" id="KGA14381.1"/>
    </source>
</evidence>
<dbReference type="NCBIfam" id="NF046051">
    <property type="entry name" value="restrict_EcoAI"/>
    <property type="match status" value="1"/>
</dbReference>
<dbReference type="AlphaFoldDB" id="A0A094QIZ9"/>
<dbReference type="InterPro" id="IPR014001">
    <property type="entry name" value="Helicase_ATP-bd"/>
</dbReference>
<gene>
    <name evidence="3" type="ORF">GM51_17425</name>
</gene>
<dbReference type="InterPro" id="IPR027417">
    <property type="entry name" value="P-loop_NTPase"/>
</dbReference>
<dbReference type="Pfam" id="PF04313">
    <property type="entry name" value="HSDR_N"/>
    <property type="match status" value="1"/>
</dbReference>
<sequence length="798" mass="90646">MSKKSLSESDICDRFISPALEKSGWDNTRWRREYGFTDGRIIVRGKMVARGKQKRADYLLFYKPNIPIAVIEAKDNTHSLGAGMQQGLAYSKLLDVPFVFSSNGDGFLFHDKTGNAVQIETTLSLDEFPSPEELWSRYKVWRNLDQASEKLVTSPSYQYATDEPPRYYQQLAVNRSLEAITRGQRRILLAMATGTGKTRTAFNIIWRLWKAGEVKRILFLADRNILVDQTMVNDFKPFGAVMKKLNRSLVDKDSGAVDTSYEIYLALYQAIIGGEDQEAIYDKFPRDFFDLIVIDECHRGSAAEDATWKTILTYFESAIQIGMTATPKETKYVSTIDYFGDPVYTYSLKQGIDDGFLAPFKVVRVDLDHDLQGWRPEEGMVDDQGNLIEDRIYNQVDFDREIVFPERDKAVAHRISEFLHDTDPMNKTIVFCSNIDHAERMRQALVNDPLNADEVAKDSRYVMRITGDNAEGKAELDNFIDPKRPYPVIATTSKLMSTGVDAQTCHVVALDQRIQSMTEFKQIIGRGTRLRPDYGKYYFTILDFRKATELFADPDWDGPAIKDDDFSPTADPDDGDATTSDFGDGGEDIDVVLVPDETGLIVCGPVDEDPKIKFVVSGVEFRIIAERVQYYDKDGKLITESLKDFTRKAVKEEFSTLESFLRRWHGAERKQVILDELLERGVVLSAVEESFGKNIDPFDLICHIAFDQPALTRKERVDNVKKRDVFTQYGEQARQVLDILLDKYADQGIDSIETIEVLKLDPFSEIGTPIQLVKSFGGRDNYLEAVQQLEDALYGVPA</sequence>
<dbReference type="EMBL" id="JNSL01000150">
    <property type="protein sequence ID" value="KGA14381.1"/>
    <property type="molecule type" value="Genomic_DNA"/>
</dbReference>